<dbReference type="PANTHER" id="PTHR30061:SF50">
    <property type="entry name" value="MALTOSE_MALTODEXTRIN-BINDING PERIPLASMIC PROTEIN"/>
    <property type="match status" value="1"/>
</dbReference>
<dbReference type="Gene3D" id="3.40.190.10">
    <property type="entry name" value="Periplasmic binding protein-like II"/>
    <property type="match status" value="1"/>
</dbReference>
<gene>
    <name evidence="5" type="ORF">ACEG43_05755</name>
</gene>
<proteinExistence type="inferred from homology"/>
<evidence type="ECO:0000256" key="1">
    <source>
        <dbReference type="ARBA" id="ARBA00008520"/>
    </source>
</evidence>
<comment type="caution">
    <text evidence="5">The sequence shown here is derived from an EMBL/GenBank/DDBJ whole genome shotgun (WGS) entry which is preliminary data.</text>
</comment>
<dbReference type="EMBL" id="JBGOSP010000002">
    <property type="protein sequence ID" value="MFA3835688.1"/>
    <property type="molecule type" value="Genomic_DNA"/>
</dbReference>
<dbReference type="Pfam" id="PF13416">
    <property type="entry name" value="SBP_bac_8"/>
    <property type="match status" value="1"/>
</dbReference>
<dbReference type="InterPro" id="IPR006059">
    <property type="entry name" value="SBP"/>
</dbReference>
<evidence type="ECO:0000256" key="3">
    <source>
        <dbReference type="ARBA" id="ARBA00022729"/>
    </source>
</evidence>
<evidence type="ECO:0000256" key="2">
    <source>
        <dbReference type="ARBA" id="ARBA00022448"/>
    </source>
</evidence>
<reference evidence="5 6" key="1">
    <citation type="submission" date="2024-08" db="EMBL/GenBank/DDBJ databases">
        <title>Genome sequence of Streptomyces aureus CACIA-1.46HGO.</title>
        <authorList>
            <person name="Evangelista-Martinez Z."/>
        </authorList>
    </citation>
    <scope>NUCLEOTIDE SEQUENCE [LARGE SCALE GENOMIC DNA]</scope>
    <source>
        <strain evidence="5 6">CACIA-1.46HGO</strain>
    </source>
</reference>
<accession>A0ABV4SDR5</accession>
<feature type="chain" id="PRO_5046908735" evidence="4">
    <location>
        <begin position="26"/>
        <end position="159"/>
    </location>
</feature>
<feature type="signal peptide" evidence="4">
    <location>
        <begin position="1"/>
        <end position="25"/>
    </location>
</feature>
<keyword evidence="3 4" id="KW-0732">Signal</keyword>
<dbReference type="Proteomes" id="UP001571476">
    <property type="component" value="Unassembled WGS sequence"/>
</dbReference>
<comment type="similarity">
    <text evidence="1">Belongs to the bacterial solute-binding protein 1 family.</text>
</comment>
<dbReference type="PROSITE" id="PS51257">
    <property type="entry name" value="PROKAR_LIPOPROTEIN"/>
    <property type="match status" value="1"/>
</dbReference>
<keyword evidence="6" id="KW-1185">Reference proteome</keyword>
<evidence type="ECO:0000313" key="6">
    <source>
        <dbReference type="Proteomes" id="UP001571476"/>
    </source>
</evidence>
<organism evidence="5 6">
    <name type="scientific">Streptomyces aureus</name>
    <dbReference type="NCBI Taxonomy" id="193461"/>
    <lineage>
        <taxon>Bacteria</taxon>
        <taxon>Bacillati</taxon>
        <taxon>Actinomycetota</taxon>
        <taxon>Actinomycetes</taxon>
        <taxon>Kitasatosporales</taxon>
        <taxon>Streptomycetaceae</taxon>
        <taxon>Streptomyces</taxon>
    </lineage>
</organism>
<dbReference type="SUPFAM" id="SSF53850">
    <property type="entry name" value="Periplasmic binding protein-like II"/>
    <property type="match status" value="1"/>
</dbReference>
<dbReference type="RefSeq" id="WP_372561663.1">
    <property type="nucleotide sequence ID" value="NZ_JBGOSP010000002.1"/>
</dbReference>
<keyword evidence="2" id="KW-0813">Transport</keyword>
<name>A0ABV4SDR5_9ACTN</name>
<protein>
    <submittedName>
        <fullName evidence="5">Extracellular solute-binding protein</fullName>
    </submittedName>
</protein>
<evidence type="ECO:0000256" key="4">
    <source>
        <dbReference type="SAM" id="SignalP"/>
    </source>
</evidence>
<dbReference type="PANTHER" id="PTHR30061">
    <property type="entry name" value="MALTOSE-BINDING PERIPLASMIC PROTEIN"/>
    <property type="match status" value="1"/>
</dbReference>
<sequence length="159" mass="16421">MIPTRRILLATLAALGTLASLTACSGGSGSSGSSGATDGTYTFWDPYPQFDASSPWGKRVSQCGTKAGVTVKRTAYDTTDLGNKALLAAQQGNAPDVMLVDNPVVSTLVKADILNTTSDLRLDTSSIQKNIIGAGTVDKSAYGIPIGANTLALYYARKG</sequence>
<evidence type="ECO:0000313" key="5">
    <source>
        <dbReference type="EMBL" id="MFA3835688.1"/>
    </source>
</evidence>